<proteinExistence type="predicted"/>
<gene>
    <name evidence="1" type="ORF">NPIL_59781</name>
</gene>
<dbReference type="EMBL" id="BMAW01070049">
    <property type="protein sequence ID" value="GFT71556.1"/>
    <property type="molecule type" value="Genomic_DNA"/>
</dbReference>
<evidence type="ECO:0000313" key="1">
    <source>
        <dbReference type="EMBL" id="GFT71556.1"/>
    </source>
</evidence>
<dbReference type="Proteomes" id="UP000887013">
    <property type="component" value="Unassembled WGS sequence"/>
</dbReference>
<protein>
    <submittedName>
        <fullName evidence="1">Uncharacterized protein</fullName>
    </submittedName>
</protein>
<sequence>MKSFWLESNFKSDVSEDVINPSNELVLGGMSSLLSWATSSFLPTFLQSDEKEIGKKEQHPTWTNAANKKVTGSYIQFLPPGNWKG</sequence>
<name>A0A8X6PHW9_NEPPI</name>
<comment type="caution">
    <text evidence="1">The sequence shown here is derived from an EMBL/GenBank/DDBJ whole genome shotgun (WGS) entry which is preliminary data.</text>
</comment>
<keyword evidence="2" id="KW-1185">Reference proteome</keyword>
<organism evidence="1 2">
    <name type="scientific">Nephila pilipes</name>
    <name type="common">Giant wood spider</name>
    <name type="synonym">Nephila maculata</name>
    <dbReference type="NCBI Taxonomy" id="299642"/>
    <lineage>
        <taxon>Eukaryota</taxon>
        <taxon>Metazoa</taxon>
        <taxon>Ecdysozoa</taxon>
        <taxon>Arthropoda</taxon>
        <taxon>Chelicerata</taxon>
        <taxon>Arachnida</taxon>
        <taxon>Araneae</taxon>
        <taxon>Araneomorphae</taxon>
        <taxon>Entelegynae</taxon>
        <taxon>Araneoidea</taxon>
        <taxon>Nephilidae</taxon>
        <taxon>Nephila</taxon>
    </lineage>
</organism>
<evidence type="ECO:0000313" key="2">
    <source>
        <dbReference type="Proteomes" id="UP000887013"/>
    </source>
</evidence>
<dbReference type="AlphaFoldDB" id="A0A8X6PHW9"/>
<reference evidence="1" key="1">
    <citation type="submission" date="2020-08" db="EMBL/GenBank/DDBJ databases">
        <title>Multicomponent nature underlies the extraordinary mechanical properties of spider dragline silk.</title>
        <authorList>
            <person name="Kono N."/>
            <person name="Nakamura H."/>
            <person name="Mori M."/>
            <person name="Yoshida Y."/>
            <person name="Ohtoshi R."/>
            <person name="Malay A.D."/>
            <person name="Moran D.A.P."/>
            <person name="Tomita M."/>
            <person name="Numata K."/>
            <person name="Arakawa K."/>
        </authorList>
    </citation>
    <scope>NUCLEOTIDE SEQUENCE</scope>
</reference>
<accession>A0A8X6PHW9</accession>